<proteinExistence type="inferred from homology"/>
<dbReference type="EMBL" id="KZ819602">
    <property type="protein sequence ID" value="PWN38399.1"/>
    <property type="molecule type" value="Genomic_DNA"/>
</dbReference>
<dbReference type="GO" id="GO:0016787">
    <property type="term" value="F:hydrolase activity"/>
    <property type="evidence" value="ECO:0007669"/>
    <property type="project" value="UniProtKB-KW"/>
</dbReference>
<dbReference type="OrthoDB" id="10265310at2759"/>
<protein>
    <submittedName>
        <fullName evidence="2">Metal-dependent protein hydrolase</fullName>
    </submittedName>
</protein>
<organism evidence="2 3">
    <name type="scientific">Meira miltonrushii</name>
    <dbReference type="NCBI Taxonomy" id="1280837"/>
    <lineage>
        <taxon>Eukaryota</taxon>
        <taxon>Fungi</taxon>
        <taxon>Dikarya</taxon>
        <taxon>Basidiomycota</taxon>
        <taxon>Ustilaginomycotina</taxon>
        <taxon>Exobasidiomycetes</taxon>
        <taxon>Exobasidiales</taxon>
        <taxon>Brachybasidiaceae</taxon>
        <taxon>Meira</taxon>
    </lineage>
</organism>
<dbReference type="InParanoid" id="A0A316VL97"/>
<keyword evidence="2" id="KW-0378">Hydrolase</keyword>
<dbReference type="STRING" id="1280837.A0A316VL97"/>
<gene>
    <name evidence="2" type="ORF">FA14DRAFT_26566</name>
</gene>
<evidence type="ECO:0000313" key="3">
    <source>
        <dbReference type="Proteomes" id="UP000245771"/>
    </source>
</evidence>
<comment type="similarity">
    <text evidence="1">Belongs to the MYG1 family.</text>
</comment>
<sequence>MATSGIDTKRAKLEGNEHIVTHNGTHHADEALAVHLLRKLPQYAQAKLTRTRDQSIIDSATIVVDVGAQYDAARHRYDHHQRGFEETFDADHKIKLSSAGLVWKHFGKEIVGAHLQLPVEDKRVALLHKKLYDDFVEAIDGIDNGIPLFPASAGQPAYSSKTDLSARVGYLNPAWNETLPSDPEEREADSMRRFERASALAGGEFFDRLDFSFRSWLPARDIIEKALKTRKEGPSADSQGRLLIFDDFASWKSHIFDLEKDLNIPENEKVLYVIYPDESGKWRIQCVPESPDSFVSRKPLPEPWRGIRDAELSKLIGIEGCVFVHQSGFIGGNATREGALKMAHAALASNV</sequence>
<dbReference type="AlphaFoldDB" id="A0A316VL97"/>
<reference evidence="2 3" key="1">
    <citation type="journal article" date="2018" name="Mol. Biol. Evol.">
        <title>Broad Genomic Sampling Reveals a Smut Pathogenic Ancestry of the Fungal Clade Ustilaginomycotina.</title>
        <authorList>
            <person name="Kijpornyongpan T."/>
            <person name="Mondo S.J."/>
            <person name="Barry K."/>
            <person name="Sandor L."/>
            <person name="Lee J."/>
            <person name="Lipzen A."/>
            <person name="Pangilinan J."/>
            <person name="LaButti K."/>
            <person name="Hainaut M."/>
            <person name="Henrissat B."/>
            <person name="Grigoriev I.V."/>
            <person name="Spatafora J.W."/>
            <person name="Aime M.C."/>
        </authorList>
    </citation>
    <scope>NUCLEOTIDE SEQUENCE [LARGE SCALE GENOMIC DNA]</scope>
    <source>
        <strain evidence="2 3">MCA 3882</strain>
    </source>
</reference>
<dbReference type="GeneID" id="37023876"/>
<accession>A0A316VL97</accession>
<keyword evidence="3" id="KW-1185">Reference proteome</keyword>
<dbReference type="Proteomes" id="UP000245771">
    <property type="component" value="Unassembled WGS sequence"/>
</dbReference>
<dbReference type="RefSeq" id="XP_025358701.1">
    <property type="nucleotide sequence ID" value="XM_025502095.1"/>
</dbReference>
<dbReference type="GO" id="GO:0005737">
    <property type="term" value="C:cytoplasm"/>
    <property type="evidence" value="ECO:0007669"/>
    <property type="project" value="TreeGrafter"/>
</dbReference>
<dbReference type="PANTHER" id="PTHR11215">
    <property type="entry name" value="METAL DEPENDENT HYDROLASE - RELATED"/>
    <property type="match status" value="1"/>
</dbReference>
<dbReference type="InterPro" id="IPR003226">
    <property type="entry name" value="MYG1_exonuclease"/>
</dbReference>
<dbReference type="Pfam" id="PF03690">
    <property type="entry name" value="MYG1_exonuc"/>
    <property type="match status" value="1"/>
</dbReference>
<dbReference type="PANTHER" id="PTHR11215:SF1">
    <property type="entry name" value="MYG1 EXONUCLEASE"/>
    <property type="match status" value="1"/>
</dbReference>
<dbReference type="FunCoup" id="A0A316VL97">
    <property type="interactions" value="964"/>
</dbReference>
<evidence type="ECO:0000256" key="1">
    <source>
        <dbReference type="ARBA" id="ARBA00010105"/>
    </source>
</evidence>
<evidence type="ECO:0000313" key="2">
    <source>
        <dbReference type="EMBL" id="PWN38399.1"/>
    </source>
</evidence>
<dbReference type="GO" id="GO:0005634">
    <property type="term" value="C:nucleus"/>
    <property type="evidence" value="ECO:0007669"/>
    <property type="project" value="TreeGrafter"/>
</dbReference>
<name>A0A316VL97_9BASI</name>